<dbReference type="AlphaFoldDB" id="A0A832ML03"/>
<dbReference type="SUPFAM" id="SSF47802">
    <property type="entry name" value="DNA polymerase beta, N-terminal domain-like"/>
    <property type="match status" value="1"/>
</dbReference>
<dbReference type="SUPFAM" id="SSF47781">
    <property type="entry name" value="RuvA domain 2-like"/>
    <property type="match status" value="1"/>
</dbReference>
<keyword evidence="2" id="KW-0235">DNA replication</keyword>
<dbReference type="Pfam" id="PF14520">
    <property type="entry name" value="HHH_5"/>
    <property type="match status" value="1"/>
</dbReference>
<evidence type="ECO:0000259" key="3">
    <source>
        <dbReference type="SMART" id="SM00278"/>
    </source>
</evidence>
<dbReference type="GO" id="GO:0006281">
    <property type="term" value="P:DNA repair"/>
    <property type="evidence" value="ECO:0007669"/>
    <property type="project" value="InterPro"/>
</dbReference>
<feature type="domain" description="Helix-hairpin-helix DNA-binding motif class 1" evidence="3">
    <location>
        <begin position="131"/>
        <end position="150"/>
    </location>
</feature>
<evidence type="ECO:0000256" key="2">
    <source>
        <dbReference type="ARBA" id="ARBA00022705"/>
    </source>
</evidence>
<dbReference type="Gene3D" id="1.10.150.20">
    <property type="entry name" value="5' to 3' exonuclease, C-terminal subdomain"/>
    <property type="match status" value="1"/>
</dbReference>
<dbReference type="InterPro" id="IPR003583">
    <property type="entry name" value="Hlx-hairpin-Hlx_DNA-bd_motif"/>
</dbReference>
<evidence type="ECO:0000256" key="1">
    <source>
        <dbReference type="ARBA" id="ARBA00022634"/>
    </source>
</evidence>
<dbReference type="InterPro" id="IPR022312">
    <property type="entry name" value="DNA_pol_X"/>
</dbReference>
<evidence type="ECO:0000313" key="4">
    <source>
        <dbReference type="EMBL" id="HGZ42396.1"/>
    </source>
</evidence>
<dbReference type="InterPro" id="IPR010996">
    <property type="entry name" value="HHH_MUS81"/>
</dbReference>
<name>A0A832ML03_UNCEI</name>
<dbReference type="Gene3D" id="1.10.150.110">
    <property type="entry name" value="DNA polymerase beta, N-terminal domain-like"/>
    <property type="match status" value="1"/>
</dbReference>
<dbReference type="Pfam" id="PF14716">
    <property type="entry name" value="HHH_8"/>
    <property type="match status" value="1"/>
</dbReference>
<accession>A0A832ML03</accession>
<sequence length="292" mass="31836">MPIEINAVIARRLDETAALAEEQGANRFRVAAYRHAAALLRGLDRSVADILARDGEKGLMELPGIGESLARSIRIMVETGRLPMLERLRGESGPELLLQSVPGIGRKLAERLHHDHGIDTLEELEAALLAGRLAGVPGLGGKRAQGVLDSLAARLGRVRRATAPAAGEAPPVGELLDVDREYRARAARGELPTIAPRRMNPTGAKWLPVLHTTRGARHYTALFSNTARAHQMNATRDWVVLYWDAPDGERQCTVITSRLGALRGRRIVRGREDECAAWYRRARAGTARDSAG</sequence>
<dbReference type="InterPro" id="IPR010994">
    <property type="entry name" value="RuvA_2-like"/>
</dbReference>
<dbReference type="GO" id="GO:0003887">
    <property type="term" value="F:DNA-directed DNA polymerase activity"/>
    <property type="evidence" value="ECO:0007669"/>
    <property type="project" value="InterPro"/>
</dbReference>
<proteinExistence type="predicted"/>
<reference evidence="4" key="1">
    <citation type="journal article" date="2020" name="mSystems">
        <title>Genome- and Community-Level Interaction Insights into Carbon Utilization and Element Cycling Functions of Hydrothermarchaeota in Hydrothermal Sediment.</title>
        <authorList>
            <person name="Zhou Z."/>
            <person name="Liu Y."/>
            <person name="Xu W."/>
            <person name="Pan J."/>
            <person name="Luo Z.H."/>
            <person name="Li M."/>
        </authorList>
    </citation>
    <scope>NUCLEOTIDE SEQUENCE [LARGE SCALE GENOMIC DNA]</scope>
    <source>
        <strain evidence="4">SpSt-381</strain>
    </source>
</reference>
<dbReference type="EMBL" id="DSQF01000004">
    <property type="protein sequence ID" value="HGZ42396.1"/>
    <property type="molecule type" value="Genomic_DNA"/>
</dbReference>
<dbReference type="PANTHER" id="PTHR11276">
    <property type="entry name" value="DNA POLYMERASE TYPE-X FAMILY MEMBER"/>
    <property type="match status" value="1"/>
</dbReference>
<comment type="caution">
    <text evidence="4">The sequence shown here is derived from an EMBL/GenBank/DDBJ whole genome shotgun (WGS) entry which is preliminary data.</text>
</comment>
<organism evidence="4">
    <name type="scientific">Eiseniibacteriota bacterium</name>
    <dbReference type="NCBI Taxonomy" id="2212470"/>
    <lineage>
        <taxon>Bacteria</taxon>
        <taxon>Candidatus Eiseniibacteriota</taxon>
    </lineage>
</organism>
<dbReference type="InterPro" id="IPR027421">
    <property type="entry name" value="DNA_pol_lamdba_lyase_dom_sf"/>
</dbReference>
<feature type="domain" description="Helix-hairpin-helix DNA-binding motif class 1" evidence="3">
    <location>
        <begin position="96"/>
        <end position="115"/>
    </location>
</feature>
<keyword evidence="4" id="KW-0238">DNA-binding</keyword>
<dbReference type="SMART" id="SM00278">
    <property type="entry name" value="HhH1"/>
    <property type="match status" value="3"/>
</dbReference>
<dbReference type="PANTHER" id="PTHR11276:SF28">
    <property type="entry name" value="DNA POLYMERASE LAMBDA"/>
    <property type="match status" value="1"/>
</dbReference>
<gene>
    <name evidence="4" type="ORF">ENR23_03035</name>
</gene>
<keyword evidence="1" id="KW-0237">DNA synthesis</keyword>
<feature type="domain" description="Helix-hairpin-helix DNA-binding motif class 1" evidence="3">
    <location>
        <begin position="57"/>
        <end position="76"/>
    </location>
</feature>
<dbReference type="GO" id="GO:0003677">
    <property type="term" value="F:DNA binding"/>
    <property type="evidence" value="ECO:0007669"/>
    <property type="project" value="UniProtKB-KW"/>
</dbReference>
<protein>
    <submittedName>
        <fullName evidence="4">DNA-binding protein</fullName>
    </submittedName>
</protein>